<reference evidence="1 2" key="1">
    <citation type="journal article" date="2019" name="Commun. Biol.">
        <title>The bagworm genome reveals a unique fibroin gene that provides high tensile strength.</title>
        <authorList>
            <person name="Kono N."/>
            <person name="Nakamura H."/>
            <person name="Ohtoshi R."/>
            <person name="Tomita M."/>
            <person name="Numata K."/>
            <person name="Arakawa K."/>
        </authorList>
    </citation>
    <scope>NUCLEOTIDE SEQUENCE [LARGE SCALE GENOMIC DNA]</scope>
</reference>
<gene>
    <name evidence="1" type="ORF">EVAR_19064_1</name>
</gene>
<evidence type="ECO:0000313" key="1">
    <source>
        <dbReference type="EMBL" id="GBP28216.1"/>
    </source>
</evidence>
<keyword evidence="2" id="KW-1185">Reference proteome</keyword>
<dbReference type="AlphaFoldDB" id="A0A4C1UQF2"/>
<organism evidence="1 2">
    <name type="scientific">Eumeta variegata</name>
    <name type="common">Bagworm moth</name>
    <name type="synonym">Eumeta japonica</name>
    <dbReference type="NCBI Taxonomy" id="151549"/>
    <lineage>
        <taxon>Eukaryota</taxon>
        <taxon>Metazoa</taxon>
        <taxon>Ecdysozoa</taxon>
        <taxon>Arthropoda</taxon>
        <taxon>Hexapoda</taxon>
        <taxon>Insecta</taxon>
        <taxon>Pterygota</taxon>
        <taxon>Neoptera</taxon>
        <taxon>Endopterygota</taxon>
        <taxon>Lepidoptera</taxon>
        <taxon>Glossata</taxon>
        <taxon>Ditrysia</taxon>
        <taxon>Tineoidea</taxon>
        <taxon>Psychidae</taxon>
        <taxon>Oiketicinae</taxon>
        <taxon>Eumeta</taxon>
    </lineage>
</organism>
<accession>A0A4C1UQF2</accession>
<protein>
    <submittedName>
        <fullName evidence="1">Uncharacterized protein</fullName>
    </submittedName>
</protein>
<sequence>MGSVSDWSYCRGGVRRPGPDRTYPQAHDLHFWKWFFEEQTSLQTTRKWVLIAKYGHSQFQRSNQCITGFSGGHRIPDEKGIDGGAVGRQEGAPELSLAGCKATAEPGASRQYPVGVWEFLGRAGTFSYRAQVDHSTAVPLTFY</sequence>
<comment type="caution">
    <text evidence="1">The sequence shown here is derived from an EMBL/GenBank/DDBJ whole genome shotgun (WGS) entry which is preliminary data.</text>
</comment>
<dbReference type="EMBL" id="BGZK01000204">
    <property type="protein sequence ID" value="GBP28216.1"/>
    <property type="molecule type" value="Genomic_DNA"/>
</dbReference>
<proteinExistence type="predicted"/>
<dbReference type="Proteomes" id="UP000299102">
    <property type="component" value="Unassembled WGS sequence"/>
</dbReference>
<evidence type="ECO:0000313" key="2">
    <source>
        <dbReference type="Proteomes" id="UP000299102"/>
    </source>
</evidence>
<name>A0A4C1UQF2_EUMVA</name>